<feature type="region of interest" description="Disordered" evidence="1">
    <location>
        <begin position="53"/>
        <end position="72"/>
    </location>
</feature>
<dbReference type="AlphaFoldDB" id="A0A9D4R3H9"/>
<keyword evidence="3" id="KW-1185">Reference proteome</keyword>
<dbReference type="Proteomes" id="UP000828390">
    <property type="component" value="Unassembled WGS sequence"/>
</dbReference>
<protein>
    <submittedName>
        <fullName evidence="2">Uncharacterized protein</fullName>
    </submittedName>
</protein>
<sequence length="100" mass="11855">MFETWKSAQVAAEMRKFNLTILRRTNQQPVEDDILQRRWRWIGHILCKPAFNMTRQSSHGTPKRRGREGGLETRSKGSKFVCVWKGLVHIHMHTKYEGYI</sequence>
<evidence type="ECO:0000313" key="3">
    <source>
        <dbReference type="Proteomes" id="UP000828390"/>
    </source>
</evidence>
<gene>
    <name evidence="2" type="ORF">DPMN_094397</name>
</gene>
<reference evidence="2" key="1">
    <citation type="journal article" date="2019" name="bioRxiv">
        <title>The Genome of the Zebra Mussel, Dreissena polymorpha: A Resource for Invasive Species Research.</title>
        <authorList>
            <person name="McCartney M.A."/>
            <person name="Auch B."/>
            <person name="Kono T."/>
            <person name="Mallez S."/>
            <person name="Zhang Y."/>
            <person name="Obille A."/>
            <person name="Becker A."/>
            <person name="Abrahante J.E."/>
            <person name="Garbe J."/>
            <person name="Badalamenti J.P."/>
            <person name="Herman A."/>
            <person name="Mangelson H."/>
            <person name="Liachko I."/>
            <person name="Sullivan S."/>
            <person name="Sone E.D."/>
            <person name="Koren S."/>
            <person name="Silverstein K.A.T."/>
            <person name="Beckman K.B."/>
            <person name="Gohl D.M."/>
        </authorList>
    </citation>
    <scope>NUCLEOTIDE SEQUENCE</scope>
    <source>
        <strain evidence="2">Duluth1</strain>
        <tissue evidence="2">Whole animal</tissue>
    </source>
</reference>
<reference evidence="2" key="2">
    <citation type="submission" date="2020-11" db="EMBL/GenBank/DDBJ databases">
        <authorList>
            <person name="McCartney M.A."/>
            <person name="Auch B."/>
            <person name="Kono T."/>
            <person name="Mallez S."/>
            <person name="Becker A."/>
            <person name="Gohl D.M."/>
            <person name="Silverstein K.A.T."/>
            <person name="Koren S."/>
            <person name="Bechman K.B."/>
            <person name="Herman A."/>
            <person name="Abrahante J.E."/>
            <person name="Garbe J."/>
        </authorList>
    </citation>
    <scope>NUCLEOTIDE SEQUENCE</scope>
    <source>
        <strain evidence="2">Duluth1</strain>
        <tissue evidence="2">Whole animal</tissue>
    </source>
</reference>
<name>A0A9D4R3H9_DREPO</name>
<evidence type="ECO:0000256" key="1">
    <source>
        <dbReference type="SAM" id="MobiDB-lite"/>
    </source>
</evidence>
<organism evidence="2 3">
    <name type="scientific">Dreissena polymorpha</name>
    <name type="common">Zebra mussel</name>
    <name type="synonym">Mytilus polymorpha</name>
    <dbReference type="NCBI Taxonomy" id="45954"/>
    <lineage>
        <taxon>Eukaryota</taxon>
        <taxon>Metazoa</taxon>
        <taxon>Spiralia</taxon>
        <taxon>Lophotrochozoa</taxon>
        <taxon>Mollusca</taxon>
        <taxon>Bivalvia</taxon>
        <taxon>Autobranchia</taxon>
        <taxon>Heteroconchia</taxon>
        <taxon>Euheterodonta</taxon>
        <taxon>Imparidentia</taxon>
        <taxon>Neoheterodontei</taxon>
        <taxon>Myida</taxon>
        <taxon>Dreissenoidea</taxon>
        <taxon>Dreissenidae</taxon>
        <taxon>Dreissena</taxon>
    </lineage>
</organism>
<comment type="caution">
    <text evidence="2">The sequence shown here is derived from an EMBL/GenBank/DDBJ whole genome shotgun (WGS) entry which is preliminary data.</text>
</comment>
<evidence type="ECO:0000313" key="2">
    <source>
        <dbReference type="EMBL" id="KAH3851910.1"/>
    </source>
</evidence>
<accession>A0A9D4R3H9</accession>
<dbReference type="EMBL" id="JAIWYP010000003">
    <property type="protein sequence ID" value="KAH3851910.1"/>
    <property type="molecule type" value="Genomic_DNA"/>
</dbReference>
<proteinExistence type="predicted"/>